<feature type="non-terminal residue" evidence="1">
    <location>
        <position position="1"/>
    </location>
</feature>
<protein>
    <submittedName>
        <fullName evidence="1">Uncharacterized protein</fullName>
    </submittedName>
</protein>
<evidence type="ECO:0000313" key="1">
    <source>
        <dbReference type="EMBL" id="CEK48655.1"/>
    </source>
</evidence>
<reference evidence="1" key="1">
    <citation type="submission" date="2014-12" db="EMBL/GenBank/DDBJ databases">
        <title>Insight into the proteome of Arion vulgaris.</title>
        <authorList>
            <person name="Aradska J."/>
            <person name="Bulat T."/>
            <person name="Smidak R."/>
            <person name="Sarate P."/>
            <person name="Gangsoo J."/>
            <person name="Sialana F."/>
            <person name="Bilban M."/>
            <person name="Lubec G."/>
        </authorList>
    </citation>
    <scope>NUCLEOTIDE SEQUENCE</scope>
    <source>
        <tissue evidence="1">Skin</tissue>
    </source>
</reference>
<dbReference type="EMBL" id="HACG01001790">
    <property type="protein sequence ID" value="CEK48655.1"/>
    <property type="molecule type" value="Transcribed_RNA"/>
</dbReference>
<proteinExistence type="predicted"/>
<sequence length="117" mass="13663">HIEESSTRNVTEHFEWLTEHMKNIRKNTSDEAEDFDMVHRYKEKTIVKTENLNEDLCLTSREQRLNDMREYMECQITDTIGHNDGNIAIKNEDCNISENEFGFSKPGSMNTVSNVSC</sequence>
<feature type="non-terminal residue" evidence="1">
    <location>
        <position position="117"/>
    </location>
</feature>
<gene>
    <name evidence="1" type="primary">ORF4758</name>
</gene>
<name>A0A0B6XZE7_9EUPU</name>
<accession>A0A0B6XZE7</accession>
<dbReference type="AlphaFoldDB" id="A0A0B6XZE7"/>
<organism evidence="1">
    <name type="scientific">Arion vulgaris</name>
    <dbReference type="NCBI Taxonomy" id="1028688"/>
    <lineage>
        <taxon>Eukaryota</taxon>
        <taxon>Metazoa</taxon>
        <taxon>Spiralia</taxon>
        <taxon>Lophotrochozoa</taxon>
        <taxon>Mollusca</taxon>
        <taxon>Gastropoda</taxon>
        <taxon>Heterobranchia</taxon>
        <taxon>Euthyneura</taxon>
        <taxon>Panpulmonata</taxon>
        <taxon>Eupulmonata</taxon>
        <taxon>Stylommatophora</taxon>
        <taxon>Helicina</taxon>
        <taxon>Arionoidea</taxon>
        <taxon>Arionidae</taxon>
        <taxon>Arion</taxon>
    </lineage>
</organism>